<protein>
    <submittedName>
        <fullName evidence="4">GRAM domain containing 2A</fullName>
    </submittedName>
</protein>
<dbReference type="Ensembl" id="ENSCAFT00020009378.1">
    <property type="protein sequence ID" value="ENSCAFP00020008086.1"/>
    <property type="gene ID" value="ENSCAFG00020006538.1"/>
</dbReference>
<feature type="region of interest" description="Disordered" evidence="1">
    <location>
        <begin position="1"/>
        <end position="20"/>
    </location>
</feature>
<sequence>PLALGPGLASESMHGKTASLKSPVSCSEKLARVQAPLDSSLHWPEGLKAEEIKKCGREGTLLSKYNQQYHKLFKDIPLEEVVLKVCSCALQRDLLLQGRLYISPNWLCFHASLFGKDIKVVIPVVSVQMIKKHKMARLLPNGLAITTNTSQKYVFVSLLSRDSVYDMLRRVCTHLQVWSSGRQFFLISLQEVLIPEMKWRKVCPASRSLSLPDNIPCIPRASMDSVDSFFPSRKPPGSENAVCEEEKLEEESRSDAELRLWDYQLLKIIFVLICFLVMSSSYLAFRISRLEQQLCSLNWDGQVPGHR</sequence>
<dbReference type="AlphaFoldDB" id="A0A8C0K2J9"/>
<evidence type="ECO:0000256" key="1">
    <source>
        <dbReference type="SAM" id="MobiDB-lite"/>
    </source>
</evidence>
<feature type="domain" description="GRAM" evidence="3">
    <location>
        <begin position="67"/>
        <end position="134"/>
    </location>
</feature>
<evidence type="ECO:0000256" key="2">
    <source>
        <dbReference type="SAM" id="Phobius"/>
    </source>
</evidence>
<gene>
    <name evidence="4" type="primary">GRAMD2A</name>
</gene>
<accession>A0A8C0K2J9</accession>
<dbReference type="InterPro" id="IPR042624">
    <property type="entry name" value="RAMD2A"/>
</dbReference>
<dbReference type="GO" id="GO:0061817">
    <property type="term" value="P:endoplasmic reticulum-plasma membrane tethering"/>
    <property type="evidence" value="ECO:0007669"/>
    <property type="project" value="Ensembl"/>
</dbReference>
<dbReference type="PANTHER" id="PTHR46973:SF1">
    <property type="entry name" value="GRAM DOMAIN-CONTAINING PROTEIN 2A"/>
    <property type="match status" value="1"/>
</dbReference>
<dbReference type="Gene3D" id="2.30.29.30">
    <property type="entry name" value="Pleckstrin-homology domain (PH domain)/Phosphotyrosine-binding domain (PTB)"/>
    <property type="match status" value="1"/>
</dbReference>
<dbReference type="GO" id="GO:0005789">
    <property type="term" value="C:endoplasmic reticulum membrane"/>
    <property type="evidence" value="ECO:0007669"/>
    <property type="project" value="Ensembl"/>
</dbReference>
<keyword evidence="2" id="KW-0812">Transmembrane</keyword>
<dbReference type="InterPro" id="IPR011993">
    <property type="entry name" value="PH-like_dom_sf"/>
</dbReference>
<name>A0A8C0K2J9_CANLU</name>
<keyword evidence="2" id="KW-1133">Transmembrane helix</keyword>
<reference evidence="4" key="1">
    <citation type="submission" date="2025-08" db="UniProtKB">
        <authorList>
            <consortium name="Ensembl"/>
        </authorList>
    </citation>
    <scope>IDENTIFICATION</scope>
</reference>
<dbReference type="GO" id="GO:0005886">
    <property type="term" value="C:plasma membrane"/>
    <property type="evidence" value="ECO:0007669"/>
    <property type="project" value="Ensembl"/>
</dbReference>
<evidence type="ECO:0000313" key="5">
    <source>
        <dbReference type="Proteomes" id="UP000694391"/>
    </source>
</evidence>
<dbReference type="GeneTree" id="ENSGT00940000159572"/>
<dbReference type="CDD" id="cd13220">
    <property type="entry name" value="PH-GRAM_GRAMDC"/>
    <property type="match status" value="1"/>
</dbReference>
<dbReference type="FunFam" id="2.30.29.30:FF:000086">
    <property type="entry name" value="GRAM domain-containing protein 2B isoform 2"/>
    <property type="match status" value="1"/>
</dbReference>
<dbReference type="GO" id="GO:2001256">
    <property type="term" value="P:regulation of store-operated calcium entry"/>
    <property type="evidence" value="ECO:0007669"/>
    <property type="project" value="Ensembl"/>
</dbReference>
<proteinExistence type="predicted"/>
<dbReference type="PANTHER" id="PTHR46973">
    <property type="entry name" value="GRAM DOMAIN-CONTAINING PROTEIN 2A"/>
    <property type="match status" value="1"/>
</dbReference>
<dbReference type="Pfam" id="PF02893">
    <property type="entry name" value="GRAM"/>
    <property type="match status" value="1"/>
</dbReference>
<reference evidence="4" key="2">
    <citation type="submission" date="2025-09" db="UniProtKB">
        <authorList>
            <consortium name="Ensembl"/>
        </authorList>
    </citation>
    <scope>IDENTIFICATION</scope>
</reference>
<dbReference type="GO" id="GO:0044232">
    <property type="term" value="C:organelle membrane contact site"/>
    <property type="evidence" value="ECO:0007669"/>
    <property type="project" value="Ensembl"/>
</dbReference>
<keyword evidence="5" id="KW-1185">Reference proteome</keyword>
<feature type="transmembrane region" description="Helical" evidence="2">
    <location>
        <begin position="265"/>
        <end position="285"/>
    </location>
</feature>
<dbReference type="GO" id="GO:0005546">
    <property type="term" value="F:phosphatidylinositol-4,5-bisphosphate binding"/>
    <property type="evidence" value="ECO:0007669"/>
    <property type="project" value="Ensembl"/>
</dbReference>
<organism evidence="4 5">
    <name type="scientific">Canis lupus dingo</name>
    <name type="common">dingo</name>
    <dbReference type="NCBI Taxonomy" id="286419"/>
    <lineage>
        <taxon>Eukaryota</taxon>
        <taxon>Metazoa</taxon>
        <taxon>Chordata</taxon>
        <taxon>Craniata</taxon>
        <taxon>Vertebrata</taxon>
        <taxon>Euteleostomi</taxon>
        <taxon>Mammalia</taxon>
        <taxon>Eutheria</taxon>
        <taxon>Laurasiatheria</taxon>
        <taxon>Carnivora</taxon>
        <taxon>Caniformia</taxon>
        <taxon>Canidae</taxon>
        <taxon>Canis</taxon>
    </lineage>
</organism>
<keyword evidence="2" id="KW-0472">Membrane</keyword>
<dbReference type="InterPro" id="IPR004182">
    <property type="entry name" value="GRAM"/>
</dbReference>
<dbReference type="SMART" id="SM00568">
    <property type="entry name" value="GRAM"/>
    <property type="match status" value="1"/>
</dbReference>
<evidence type="ECO:0000259" key="3">
    <source>
        <dbReference type="SMART" id="SM00568"/>
    </source>
</evidence>
<dbReference type="Proteomes" id="UP000694391">
    <property type="component" value="Unplaced"/>
</dbReference>
<evidence type="ECO:0000313" key="4">
    <source>
        <dbReference type="Ensembl" id="ENSCAFP00020008086.1"/>
    </source>
</evidence>